<dbReference type="InterPro" id="IPR005174">
    <property type="entry name" value="KIB1-4_b-propeller"/>
</dbReference>
<dbReference type="PANTHER" id="PTHR31681">
    <property type="entry name" value="C2H2-LIKE ZINC FINGER PROTEIN"/>
    <property type="match status" value="1"/>
</dbReference>
<keyword evidence="3" id="KW-1185">Reference proteome</keyword>
<dbReference type="Proteomes" id="UP000029121">
    <property type="component" value="Unassembled WGS sequence"/>
</dbReference>
<name>R0FS62_9BRAS</name>
<dbReference type="AlphaFoldDB" id="R0FS62"/>
<proteinExistence type="predicted"/>
<reference evidence="3" key="1">
    <citation type="journal article" date="2013" name="Nat. Genet.">
        <title>The Capsella rubella genome and the genomic consequences of rapid mating system evolution.</title>
        <authorList>
            <person name="Slotte T."/>
            <person name="Hazzouri K.M."/>
            <person name="Agren J.A."/>
            <person name="Koenig D."/>
            <person name="Maumus F."/>
            <person name="Guo Y.L."/>
            <person name="Steige K."/>
            <person name="Platts A.E."/>
            <person name="Escobar J.S."/>
            <person name="Newman L.K."/>
            <person name="Wang W."/>
            <person name="Mandakova T."/>
            <person name="Vello E."/>
            <person name="Smith L.M."/>
            <person name="Henz S.R."/>
            <person name="Steffen J."/>
            <person name="Takuno S."/>
            <person name="Brandvain Y."/>
            <person name="Coop G."/>
            <person name="Andolfatto P."/>
            <person name="Hu T.T."/>
            <person name="Blanchette M."/>
            <person name="Clark R.M."/>
            <person name="Quesneville H."/>
            <person name="Nordborg M."/>
            <person name="Gaut B.S."/>
            <person name="Lysak M.A."/>
            <person name="Jenkins J."/>
            <person name="Grimwood J."/>
            <person name="Chapman J."/>
            <person name="Prochnik S."/>
            <person name="Shu S."/>
            <person name="Rokhsar D."/>
            <person name="Schmutz J."/>
            <person name="Weigel D."/>
            <person name="Wright S.I."/>
        </authorList>
    </citation>
    <scope>NUCLEOTIDE SEQUENCE [LARGE SCALE GENOMIC DNA]</scope>
    <source>
        <strain evidence="3">cv. Monte Gargano</strain>
    </source>
</reference>
<evidence type="ECO:0000259" key="1">
    <source>
        <dbReference type="Pfam" id="PF03478"/>
    </source>
</evidence>
<dbReference type="PANTHER" id="PTHR31681:SF73">
    <property type="entry name" value="DUF295 DOMAIN-CONTAINING PROTEIN"/>
    <property type="match status" value="1"/>
</dbReference>
<dbReference type="EMBL" id="KB870809">
    <property type="protein sequence ID" value="EOA25241.1"/>
    <property type="molecule type" value="Genomic_DNA"/>
</dbReference>
<accession>R0FS62</accession>
<dbReference type="OrthoDB" id="1120017at2759"/>
<protein>
    <recommendedName>
        <fullName evidence="1">KIB1-4 beta-propeller domain-containing protein</fullName>
    </recommendedName>
</protein>
<evidence type="ECO:0000313" key="3">
    <source>
        <dbReference type="Proteomes" id="UP000029121"/>
    </source>
</evidence>
<dbReference type="Pfam" id="PF03478">
    <property type="entry name" value="Beta-prop_KIB1-4"/>
    <property type="match status" value="1"/>
</dbReference>
<feature type="domain" description="KIB1-4 beta-propeller" evidence="1">
    <location>
        <begin position="97"/>
        <end position="311"/>
    </location>
</feature>
<gene>
    <name evidence="2" type="ORF">CARUB_v10018555mg</name>
</gene>
<organism evidence="2 3">
    <name type="scientific">Capsella rubella</name>
    <dbReference type="NCBI Taxonomy" id="81985"/>
    <lineage>
        <taxon>Eukaryota</taxon>
        <taxon>Viridiplantae</taxon>
        <taxon>Streptophyta</taxon>
        <taxon>Embryophyta</taxon>
        <taxon>Tracheophyta</taxon>
        <taxon>Spermatophyta</taxon>
        <taxon>Magnoliopsida</taxon>
        <taxon>eudicotyledons</taxon>
        <taxon>Gunneridae</taxon>
        <taxon>Pentapetalae</taxon>
        <taxon>rosids</taxon>
        <taxon>malvids</taxon>
        <taxon>Brassicales</taxon>
        <taxon>Brassicaceae</taxon>
        <taxon>Camelineae</taxon>
        <taxon>Capsella</taxon>
    </lineage>
</organism>
<evidence type="ECO:0000313" key="2">
    <source>
        <dbReference type="EMBL" id="EOA25241.1"/>
    </source>
</evidence>
<sequence length="326" mass="37050">MSLLLSRLSKLSSLKTPALVRYLTARSFSTSYSKKTSRSTLRNGGVGHLEFFEYPRNRLMEDPGTIGSSQGAVATLKEGVVCLQESTPKGNEPDSDRKRISLPPLVTLPHCQTQIVTNVALSSFFPDEEDFVVAIKFLGPQLSLCRPARSSEWTNIRITDPSFFNSRVIYSERDDMFSMPASGGSYIGSWNLGEDDELHKHKVKQLWFKEFPELEQSDWERLNSYCTSEHLVECGRTGETFLVKWYTRSHFRRKETQRFIVFKIDEEGNAVHTSYIGNLCISLHSKAEAICVESSLHDRSPNIIFFKGLHDSGIAHLCNFESSWLF</sequence>
<dbReference type="KEGG" id="crb:17885616"/>